<keyword evidence="2" id="KW-1185">Reference proteome</keyword>
<sequence length="68" mass="7815">MSRLKVIANSSLLPDQVNLEIWPSVDEMSLSEAQRETYIKRKEAVLMYSLGRMTQKDIQDQTGITSRN</sequence>
<organism evidence="1 2">
    <name type="scientific">Cohnella terricola</name>
    <dbReference type="NCBI Taxonomy" id="1289167"/>
    <lineage>
        <taxon>Bacteria</taxon>
        <taxon>Bacillati</taxon>
        <taxon>Bacillota</taxon>
        <taxon>Bacilli</taxon>
        <taxon>Bacillales</taxon>
        <taxon>Paenibacillaceae</taxon>
        <taxon>Cohnella</taxon>
    </lineage>
</organism>
<dbReference type="Proteomes" id="UP000316330">
    <property type="component" value="Unassembled WGS sequence"/>
</dbReference>
<gene>
    <name evidence="1" type="ORF">FPZ45_06905</name>
</gene>
<dbReference type="RefSeq" id="WP_144699785.1">
    <property type="nucleotide sequence ID" value="NZ_VNJJ01000003.1"/>
</dbReference>
<dbReference type="EMBL" id="VNJJ01000003">
    <property type="protein sequence ID" value="TVY02165.1"/>
    <property type="molecule type" value="Genomic_DNA"/>
</dbReference>
<proteinExistence type="predicted"/>
<reference evidence="1 2" key="1">
    <citation type="submission" date="2019-07" db="EMBL/GenBank/DDBJ databases">
        <authorList>
            <person name="Kim J."/>
        </authorList>
    </citation>
    <scope>NUCLEOTIDE SEQUENCE [LARGE SCALE GENOMIC DNA]</scope>
    <source>
        <strain evidence="1 2">G13</strain>
    </source>
</reference>
<accession>A0A559JQK9</accession>
<comment type="caution">
    <text evidence="1">The sequence shown here is derived from an EMBL/GenBank/DDBJ whole genome shotgun (WGS) entry which is preliminary data.</text>
</comment>
<evidence type="ECO:0000313" key="2">
    <source>
        <dbReference type="Proteomes" id="UP000316330"/>
    </source>
</evidence>
<protein>
    <submittedName>
        <fullName evidence="1">Uncharacterized protein</fullName>
    </submittedName>
</protein>
<name>A0A559JQK9_9BACL</name>
<dbReference type="AlphaFoldDB" id="A0A559JQK9"/>
<evidence type="ECO:0000313" key="1">
    <source>
        <dbReference type="EMBL" id="TVY02165.1"/>
    </source>
</evidence>